<dbReference type="AlphaFoldDB" id="A0A2M9XES7"/>
<dbReference type="GO" id="GO:0016226">
    <property type="term" value="P:iron-sulfur cluster assembly"/>
    <property type="evidence" value="ECO:0007669"/>
    <property type="project" value="TreeGrafter"/>
</dbReference>
<dbReference type="PANTHER" id="PTHR46230">
    <property type="match status" value="1"/>
</dbReference>
<keyword evidence="3" id="KW-1185">Reference proteome</keyword>
<accession>A0A2M9XES7</accession>
<dbReference type="InterPro" id="IPR002634">
    <property type="entry name" value="BolA"/>
</dbReference>
<evidence type="ECO:0000256" key="1">
    <source>
        <dbReference type="RuleBase" id="RU003860"/>
    </source>
</evidence>
<dbReference type="InterPro" id="IPR036065">
    <property type="entry name" value="BolA-like_sf"/>
</dbReference>
<protein>
    <submittedName>
        <fullName evidence="2">BolA family transcriptional regulator</fullName>
    </submittedName>
</protein>
<gene>
    <name evidence="2" type="ORF">CH357_06750</name>
</gene>
<organism evidence="2 3">
    <name type="scientific">Leptospira hartskeerlii</name>
    <dbReference type="NCBI Taxonomy" id="2023177"/>
    <lineage>
        <taxon>Bacteria</taxon>
        <taxon>Pseudomonadati</taxon>
        <taxon>Spirochaetota</taxon>
        <taxon>Spirochaetia</taxon>
        <taxon>Leptospirales</taxon>
        <taxon>Leptospiraceae</taxon>
        <taxon>Leptospira</taxon>
    </lineage>
</organism>
<evidence type="ECO:0000313" key="3">
    <source>
        <dbReference type="Proteomes" id="UP000232196"/>
    </source>
</evidence>
<dbReference type="PANTHER" id="PTHR46230:SF7">
    <property type="entry name" value="BOLA-LIKE PROTEIN 1"/>
    <property type="match status" value="1"/>
</dbReference>
<dbReference type="EMBL" id="NPDN01000003">
    <property type="protein sequence ID" value="PJZ26195.1"/>
    <property type="molecule type" value="Genomic_DNA"/>
</dbReference>
<dbReference type="Gene3D" id="3.30.300.90">
    <property type="entry name" value="BolA-like"/>
    <property type="match status" value="1"/>
</dbReference>
<name>A0A2M9XES7_9LEPT</name>
<proteinExistence type="inferred from homology"/>
<dbReference type="OrthoDB" id="331000at2"/>
<evidence type="ECO:0000313" key="2">
    <source>
        <dbReference type="EMBL" id="PJZ26195.1"/>
    </source>
</evidence>
<dbReference type="SUPFAM" id="SSF82657">
    <property type="entry name" value="BolA-like"/>
    <property type="match status" value="1"/>
</dbReference>
<dbReference type="Proteomes" id="UP000232196">
    <property type="component" value="Unassembled WGS sequence"/>
</dbReference>
<comment type="caution">
    <text evidence="2">The sequence shown here is derived from an EMBL/GenBank/DDBJ whole genome shotgun (WGS) entry which is preliminary data.</text>
</comment>
<comment type="similarity">
    <text evidence="1">Belongs to the BolA/IbaG family.</text>
</comment>
<dbReference type="PIRSF" id="PIRSF003113">
    <property type="entry name" value="BolA"/>
    <property type="match status" value="1"/>
</dbReference>
<sequence length="90" mass="10541">MQDMFIEMERLLRNGLSPSELRIEDFSEQHAGHSGNPTRKKRGTHIRIFITSPEFHGKSLLEQHRSVYRIMDPFLKEWGVHALELKTSIP</sequence>
<reference evidence="2 3" key="1">
    <citation type="submission" date="2017-07" db="EMBL/GenBank/DDBJ databases">
        <title>Leptospira spp. isolated from tropical soils.</title>
        <authorList>
            <person name="Thibeaux R."/>
            <person name="Iraola G."/>
            <person name="Ferres I."/>
            <person name="Bierque E."/>
            <person name="Girault D."/>
            <person name="Soupe-Gilbert M.-E."/>
            <person name="Picardeau M."/>
            <person name="Goarant C."/>
        </authorList>
    </citation>
    <scope>NUCLEOTIDE SEQUENCE [LARGE SCALE GENOMIC DNA]</scope>
    <source>
        <strain evidence="2 3">MCA1-C-A1</strain>
    </source>
</reference>
<dbReference type="Pfam" id="PF01722">
    <property type="entry name" value="BolA"/>
    <property type="match status" value="1"/>
</dbReference>
<dbReference type="RefSeq" id="WP_100705986.1">
    <property type="nucleotide sequence ID" value="NZ_NPDL01000003.1"/>
</dbReference>